<comment type="caution">
    <text evidence="3">The sequence shown here is derived from an EMBL/GenBank/DDBJ whole genome shotgun (WGS) entry which is preliminary data.</text>
</comment>
<proteinExistence type="predicted"/>
<dbReference type="AlphaFoldDB" id="A0A7H4P7K8"/>
<keyword evidence="3" id="KW-0238">DNA-binding</keyword>
<reference evidence="3 4" key="1">
    <citation type="submission" date="2018-06" db="EMBL/GenBank/DDBJ databases">
        <authorList>
            <consortium name="Pathogen Informatics"/>
            <person name="Doyle S."/>
        </authorList>
    </citation>
    <scope>NUCLEOTIDE SEQUENCE [LARGE SCALE GENOMIC DNA]</scope>
    <source>
        <strain evidence="3 4">NCTC9149</strain>
    </source>
</reference>
<dbReference type="EMBL" id="UGMX01000002">
    <property type="protein sequence ID" value="STW08423.1"/>
    <property type="molecule type" value="Genomic_DNA"/>
</dbReference>
<feature type="compositionally biased region" description="Polar residues" evidence="1">
    <location>
        <begin position="54"/>
        <end position="71"/>
    </location>
</feature>
<evidence type="ECO:0000313" key="3">
    <source>
        <dbReference type="EMBL" id="STW08423.1"/>
    </source>
</evidence>
<feature type="compositionally biased region" description="Low complexity" evidence="1">
    <location>
        <begin position="28"/>
        <end position="44"/>
    </location>
</feature>
<dbReference type="Pfam" id="PF13985">
    <property type="entry name" value="YbgS"/>
    <property type="match status" value="1"/>
</dbReference>
<dbReference type="Proteomes" id="UP000254571">
    <property type="component" value="Unassembled WGS sequence"/>
</dbReference>
<dbReference type="GO" id="GO:0003677">
    <property type="term" value="F:DNA binding"/>
    <property type="evidence" value="ECO:0007669"/>
    <property type="project" value="UniProtKB-KW"/>
</dbReference>
<name>A0A7H4P7K8_9ENTR</name>
<accession>A0A7H4P7K8</accession>
<keyword evidence="3" id="KW-0371">Homeobox</keyword>
<organism evidence="3 4">
    <name type="scientific">Klebsiella grimontii</name>
    <dbReference type="NCBI Taxonomy" id="2058152"/>
    <lineage>
        <taxon>Bacteria</taxon>
        <taxon>Pseudomonadati</taxon>
        <taxon>Pseudomonadota</taxon>
        <taxon>Gammaproteobacteria</taxon>
        <taxon>Enterobacterales</taxon>
        <taxon>Enterobacteriaceae</taxon>
        <taxon>Klebsiella/Raoultella group</taxon>
        <taxon>Klebsiella</taxon>
    </lineage>
</organism>
<dbReference type="InterPro" id="IPR020363">
    <property type="entry name" value="Uncharacterised_YbgS"/>
</dbReference>
<dbReference type="RefSeq" id="WP_325902472.1">
    <property type="nucleotide sequence ID" value="NZ_JAMWUA010000002.1"/>
</dbReference>
<evidence type="ECO:0000313" key="4">
    <source>
        <dbReference type="Proteomes" id="UP000254571"/>
    </source>
</evidence>
<sequence>MKMNKLTNLLLAATLGLASGAALAADTGAQSNNGQANSAADAGQVAPDARENVAPNNVDNGKINSGSTDTGGTMLHPNGSTMNHDRMSSDEVHKNSMCKDGRCPDTDKKVGQEDATKTDGTTQ</sequence>
<feature type="compositionally biased region" description="Basic and acidic residues" evidence="1">
    <location>
        <begin position="83"/>
        <end position="117"/>
    </location>
</feature>
<evidence type="ECO:0000256" key="1">
    <source>
        <dbReference type="SAM" id="MobiDB-lite"/>
    </source>
</evidence>
<feature type="chain" id="PRO_5028805920" evidence="2">
    <location>
        <begin position="25"/>
        <end position="123"/>
    </location>
</feature>
<feature type="signal peptide" evidence="2">
    <location>
        <begin position="1"/>
        <end position="24"/>
    </location>
</feature>
<gene>
    <name evidence="3" type="ORF">NCTC9149_04873</name>
</gene>
<protein>
    <submittedName>
        <fullName evidence="3">Putative homeobox protein</fullName>
    </submittedName>
</protein>
<feature type="region of interest" description="Disordered" evidence="1">
    <location>
        <begin position="28"/>
        <end position="123"/>
    </location>
</feature>
<keyword evidence="2" id="KW-0732">Signal</keyword>
<evidence type="ECO:0000256" key="2">
    <source>
        <dbReference type="SAM" id="SignalP"/>
    </source>
</evidence>